<dbReference type="GeneID" id="17306588"/>
<organism evidence="7">
    <name type="scientific">Guillardia theta (strain CCMP2712)</name>
    <name type="common">Cryptophyte</name>
    <dbReference type="NCBI Taxonomy" id="905079"/>
    <lineage>
        <taxon>Eukaryota</taxon>
        <taxon>Cryptophyceae</taxon>
        <taxon>Pyrenomonadales</taxon>
        <taxon>Geminigeraceae</taxon>
        <taxon>Guillardia</taxon>
    </lineage>
</organism>
<dbReference type="EMBL" id="JH992980">
    <property type="protein sequence ID" value="EKX49905.1"/>
    <property type="molecule type" value="Genomic_DNA"/>
</dbReference>
<dbReference type="PaxDb" id="55529-EKX49905"/>
<dbReference type="GO" id="GO:0005524">
    <property type="term" value="F:ATP binding"/>
    <property type="evidence" value="ECO:0007669"/>
    <property type="project" value="UniProtKB-KW"/>
</dbReference>
<keyword evidence="3" id="KW-0547">Nucleotide-binding</keyword>
<dbReference type="GO" id="GO:0005826">
    <property type="term" value="C:actomyosin contractile ring"/>
    <property type="evidence" value="ECO:0007669"/>
    <property type="project" value="TreeGrafter"/>
</dbReference>
<dbReference type="SMART" id="SM00811">
    <property type="entry name" value="Alpha_kinase"/>
    <property type="match status" value="1"/>
</dbReference>
<dbReference type="Proteomes" id="UP000011087">
    <property type="component" value="Unassembled WGS sequence"/>
</dbReference>
<evidence type="ECO:0000256" key="3">
    <source>
        <dbReference type="ARBA" id="ARBA00022741"/>
    </source>
</evidence>
<dbReference type="GO" id="GO:0031037">
    <property type="term" value="P:myosin II filament disassembly"/>
    <property type="evidence" value="ECO:0007669"/>
    <property type="project" value="TreeGrafter"/>
</dbReference>
<keyword evidence="5" id="KW-0067">ATP-binding</keyword>
<dbReference type="InterPro" id="IPR011009">
    <property type="entry name" value="Kinase-like_dom_sf"/>
</dbReference>
<dbReference type="PANTHER" id="PTHR45992:SF2">
    <property type="entry name" value="EUKARYOTIC ELONGATION FACTOR 2 KINASE"/>
    <property type="match status" value="1"/>
</dbReference>
<dbReference type="KEGG" id="gtt:GUITHDRAFT_67435"/>
<dbReference type="GO" id="GO:1903013">
    <property type="term" value="P:response to differentiation-inducing factor 1"/>
    <property type="evidence" value="ECO:0007669"/>
    <property type="project" value="TreeGrafter"/>
</dbReference>
<dbReference type="OrthoDB" id="301415at2759"/>
<gene>
    <name evidence="7" type="ORF">GUITHDRAFT_67435</name>
</gene>
<keyword evidence="9" id="KW-1185">Reference proteome</keyword>
<evidence type="ECO:0000256" key="1">
    <source>
        <dbReference type="ARBA" id="ARBA00022527"/>
    </source>
</evidence>
<evidence type="ECO:0000313" key="8">
    <source>
        <dbReference type="EnsemblProtists" id="EKX49905"/>
    </source>
</evidence>
<dbReference type="InterPro" id="IPR004166">
    <property type="entry name" value="a-kinase_dom"/>
</dbReference>
<evidence type="ECO:0000256" key="2">
    <source>
        <dbReference type="ARBA" id="ARBA00022679"/>
    </source>
</evidence>
<protein>
    <recommendedName>
        <fullName evidence="6">Alpha-type protein kinase domain-containing protein</fullName>
    </recommendedName>
</protein>
<reference evidence="7 9" key="1">
    <citation type="journal article" date="2012" name="Nature">
        <title>Algal genomes reveal evolutionary mosaicism and the fate of nucleomorphs.</title>
        <authorList>
            <consortium name="DOE Joint Genome Institute"/>
            <person name="Curtis B.A."/>
            <person name="Tanifuji G."/>
            <person name="Burki F."/>
            <person name="Gruber A."/>
            <person name="Irimia M."/>
            <person name="Maruyama S."/>
            <person name="Arias M.C."/>
            <person name="Ball S.G."/>
            <person name="Gile G.H."/>
            <person name="Hirakawa Y."/>
            <person name="Hopkins J.F."/>
            <person name="Kuo A."/>
            <person name="Rensing S.A."/>
            <person name="Schmutz J."/>
            <person name="Symeonidi A."/>
            <person name="Elias M."/>
            <person name="Eveleigh R.J."/>
            <person name="Herman E.K."/>
            <person name="Klute M.J."/>
            <person name="Nakayama T."/>
            <person name="Obornik M."/>
            <person name="Reyes-Prieto A."/>
            <person name="Armbrust E.V."/>
            <person name="Aves S.J."/>
            <person name="Beiko R.G."/>
            <person name="Coutinho P."/>
            <person name="Dacks J.B."/>
            <person name="Durnford D.G."/>
            <person name="Fast N.M."/>
            <person name="Green B.R."/>
            <person name="Grisdale C.J."/>
            <person name="Hempel F."/>
            <person name="Henrissat B."/>
            <person name="Hoppner M.P."/>
            <person name="Ishida K."/>
            <person name="Kim E."/>
            <person name="Koreny L."/>
            <person name="Kroth P.G."/>
            <person name="Liu Y."/>
            <person name="Malik S.B."/>
            <person name="Maier U.G."/>
            <person name="McRose D."/>
            <person name="Mock T."/>
            <person name="Neilson J.A."/>
            <person name="Onodera N.T."/>
            <person name="Poole A.M."/>
            <person name="Pritham E.J."/>
            <person name="Richards T.A."/>
            <person name="Rocap G."/>
            <person name="Roy S.W."/>
            <person name="Sarai C."/>
            <person name="Schaack S."/>
            <person name="Shirato S."/>
            <person name="Slamovits C.H."/>
            <person name="Spencer D.F."/>
            <person name="Suzuki S."/>
            <person name="Worden A.Z."/>
            <person name="Zauner S."/>
            <person name="Barry K."/>
            <person name="Bell C."/>
            <person name="Bharti A.K."/>
            <person name="Crow J.A."/>
            <person name="Grimwood J."/>
            <person name="Kramer R."/>
            <person name="Lindquist E."/>
            <person name="Lucas S."/>
            <person name="Salamov A."/>
            <person name="McFadden G.I."/>
            <person name="Lane C.E."/>
            <person name="Keeling P.J."/>
            <person name="Gray M.W."/>
            <person name="Grigoriev I.V."/>
            <person name="Archibald J.M."/>
        </authorList>
    </citation>
    <scope>NUCLEOTIDE SEQUENCE</scope>
    <source>
        <strain evidence="7 9">CCMP2712</strain>
    </source>
</reference>
<keyword evidence="1" id="KW-0723">Serine/threonine-protein kinase</keyword>
<dbReference type="Pfam" id="PF02816">
    <property type="entry name" value="Alpha_kinase"/>
    <property type="match status" value="1"/>
</dbReference>
<dbReference type="GO" id="GO:0016905">
    <property type="term" value="F:myosin heavy chain kinase activity"/>
    <property type="evidence" value="ECO:0007669"/>
    <property type="project" value="TreeGrafter"/>
</dbReference>
<dbReference type="RefSeq" id="XP_005836885.1">
    <property type="nucleotide sequence ID" value="XM_005836828.1"/>
</dbReference>
<reference evidence="9" key="2">
    <citation type="submission" date="2012-11" db="EMBL/GenBank/DDBJ databases">
        <authorList>
            <person name="Kuo A."/>
            <person name="Curtis B.A."/>
            <person name="Tanifuji G."/>
            <person name="Burki F."/>
            <person name="Gruber A."/>
            <person name="Irimia M."/>
            <person name="Maruyama S."/>
            <person name="Arias M.C."/>
            <person name="Ball S.G."/>
            <person name="Gile G.H."/>
            <person name="Hirakawa Y."/>
            <person name="Hopkins J.F."/>
            <person name="Rensing S.A."/>
            <person name="Schmutz J."/>
            <person name="Symeonidi A."/>
            <person name="Elias M."/>
            <person name="Eveleigh R.J."/>
            <person name="Herman E.K."/>
            <person name="Klute M.J."/>
            <person name="Nakayama T."/>
            <person name="Obornik M."/>
            <person name="Reyes-Prieto A."/>
            <person name="Armbrust E.V."/>
            <person name="Aves S.J."/>
            <person name="Beiko R.G."/>
            <person name="Coutinho P."/>
            <person name="Dacks J.B."/>
            <person name="Durnford D.G."/>
            <person name="Fast N.M."/>
            <person name="Green B.R."/>
            <person name="Grisdale C."/>
            <person name="Hempe F."/>
            <person name="Henrissat B."/>
            <person name="Hoppner M.P."/>
            <person name="Ishida K.-I."/>
            <person name="Kim E."/>
            <person name="Koreny L."/>
            <person name="Kroth P.G."/>
            <person name="Liu Y."/>
            <person name="Malik S.-B."/>
            <person name="Maier U.G."/>
            <person name="McRose D."/>
            <person name="Mock T."/>
            <person name="Neilson J.A."/>
            <person name="Onodera N.T."/>
            <person name="Poole A.M."/>
            <person name="Pritham E.J."/>
            <person name="Richards T.A."/>
            <person name="Rocap G."/>
            <person name="Roy S.W."/>
            <person name="Sarai C."/>
            <person name="Schaack S."/>
            <person name="Shirato S."/>
            <person name="Slamovits C.H."/>
            <person name="Spencer D.F."/>
            <person name="Suzuki S."/>
            <person name="Worden A.Z."/>
            <person name="Zauner S."/>
            <person name="Barry K."/>
            <person name="Bell C."/>
            <person name="Bharti A.K."/>
            <person name="Crow J.A."/>
            <person name="Grimwood J."/>
            <person name="Kramer R."/>
            <person name="Lindquist E."/>
            <person name="Lucas S."/>
            <person name="Salamov A."/>
            <person name="McFadden G.I."/>
            <person name="Lane C.E."/>
            <person name="Keeling P.J."/>
            <person name="Gray M.W."/>
            <person name="Grigoriev I.V."/>
            <person name="Archibald J.M."/>
        </authorList>
    </citation>
    <scope>NUCLEOTIDE SEQUENCE</scope>
    <source>
        <strain evidence="9">CCMP2712</strain>
    </source>
</reference>
<dbReference type="OMA" id="HFTFERT"/>
<dbReference type="EnsemblProtists" id="EKX49905">
    <property type="protein sequence ID" value="EKX49905"/>
    <property type="gene ID" value="GUITHDRAFT_67435"/>
</dbReference>
<feature type="domain" description="Alpha-type protein kinase" evidence="6">
    <location>
        <begin position="22"/>
        <end position="222"/>
    </location>
</feature>
<feature type="non-terminal residue" evidence="7">
    <location>
        <position position="222"/>
    </location>
</feature>
<dbReference type="PANTHER" id="PTHR45992">
    <property type="entry name" value="EUKARYOTIC ELONGATION FACTOR 2 KINASE-RELATED"/>
    <property type="match status" value="1"/>
</dbReference>
<dbReference type="CDD" id="cd16968">
    <property type="entry name" value="Alpha_kinase_MHCK_like"/>
    <property type="match status" value="1"/>
</dbReference>
<dbReference type="HOGENOM" id="CLU_108776_0_0_1"/>
<sequence length="222" mass="25448">MPQYADHDAFDLSGVEKAIRHEFDPRAGKWTRTAFLCRIEQQPFAEGAMRTAHRMWDLATPGVAGMCVVKFSKDAGESSQQFFEDVQMQMEARMWAQRFNEKSPPKSVDFIAAYVLELVDRPGRPFCGVEKFISGTYRKWNNNWDWSDDERNTPQAFSHFTWEASGNRLLVCDLQGVGDLWTDPQIHTCDRKGYGKGNLGMDGIKRFLGAHKCNSICAFYRL</sequence>
<accession>L1JNY7</accession>
<evidence type="ECO:0000313" key="7">
    <source>
        <dbReference type="EMBL" id="EKX49905.1"/>
    </source>
</evidence>
<dbReference type="Gene3D" id="3.20.200.10">
    <property type="entry name" value="MHCK/EF2 kinase"/>
    <property type="match status" value="1"/>
</dbReference>
<dbReference type="AlphaFoldDB" id="L1JNY7"/>
<dbReference type="Gene3D" id="3.30.200.20">
    <property type="entry name" value="Phosphorylase Kinase, domain 1"/>
    <property type="match status" value="2"/>
</dbReference>
<keyword evidence="4" id="KW-0418">Kinase</keyword>
<dbReference type="STRING" id="905079.L1JNY7"/>
<dbReference type="PROSITE" id="PS51158">
    <property type="entry name" value="ALPHA_KINASE"/>
    <property type="match status" value="1"/>
</dbReference>
<reference evidence="8" key="3">
    <citation type="submission" date="2016-03" db="UniProtKB">
        <authorList>
            <consortium name="EnsemblProtists"/>
        </authorList>
    </citation>
    <scope>IDENTIFICATION</scope>
</reference>
<evidence type="ECO:0000313" key="9">
    <source>
        <dbReference type="Proteomes" id="UP000011087"/>
    </source>
</evidence>
<dbReference type="InterPro" id="IPR051852">
    <property type="entry name" value="Alpha-type_PK"/>
</dbReference>
<dbReference type="SUPFAM" id="SSF56112">
    <property type="entry name" value="Protein kinase-like (PK-like)"/>
    <property type="match status" value="1"/>
</dbReference>
<evidence type="ECO:0000256" key="4">
    <source>
        <dbReference type="ARBA" id="ARBA00022777"/>
    </source>
</evidence>
<proteinExistence type="predicted"/>
<name>L1JNY7_GUITC</name>
<evidence type="ECO:0000259" key="6">
    <source>
        <dbReference type="PROSITE" id="PS51158"/>
    </source>
</evidence>
<keyword evidence="2" id="KW-0808">Transferase</keyword>
<evidence type="ECO:0000256" key="5">
    <source>
        <dbReference type="ARBA" id="ARBA00022840"/>
    </source>
</evidence>